<name>A0A6P3H404_BISBB</name>
<dbReference type="Proteomes" id="UP000515208">
    <property type="component" value="Unplaced"/>
</dbReference>
<evidence type="ECO:0000256" key="1">
    <source>
        <dbReference type="SAM" id="MobiDB-lite"/>
    </source>
</evidence>
<feature type="compositionally biased region" description="Basic and acidic residues" evidence="1">
    <location>
        <begin position="185"/>
        <end position="199"/>
    </location>
</feature>
<feature type="region of interest" description="Disordered" evidence="1">
    <location>
        <begin position="171"/>
        <end position="199"/>
    </location>
</feature>
<accession>A0A6P3H404</accession>
<evidence type="ECO:0000313" key="2">
    <source>
        <dbReference type="Proteomes" id="UP000515208"/>
    </source>
</evidence>
<feature type="region of interest" description="Disordered" evidence="1">
    <location>
        <begin position="110"/>
        <end position="134"/>
    </location>
</feature>
<sequence length="260" mass="27946">MRPILATLSEKRAPRRTGSRRLDRGSSRGQGQGAGPILRARHHGSAFRLCPRGASTPLLRKCAPGPGHSGAQESLSLSLSPILRFRRGQKAFLVSQETVLHVSLTSRRGDVTTHAARQRGNRTPLRRPGPSPGRKLEVSWLGSKNGLSITLARAANALILTPKSTQLRCCKAKSSGGGTRAKGNAVKESRVGSADRSRLPERPRRLLAACLATTAAWRPCTLPVLCPGKRVPRPPPLVPHRSPFCRELRAHGSQVALPGD</sequence>
<dbReference type="GeneID" id="104988548"/>
<evidence type="ECO:0000313" key="3">
    <source>
        <dbReference type="RefSeq" id="XP_010838208.1"/>
    </source>
</evidence>
<organism evidence="2 3">
    <name type="scientific">Bison bison bison</name>
    <name type="common">North American plains bison</name>
    <dbReference type="NCBI Taxonomy" id="43346"/>
    <lineage>
        <taxon>Eukaryota</taxon>
        <taxon>Metazoa</taxon>
        <taxon>Chordata</taxon>
        <taxon>Craniata</taxon>
        <taxon>Vertebrata</taxon>
        <taxon>Euteleostomi</taxon>
        <taxon>Mammalia</taxon>
        <taxon>Eutheria</taxon>
        <taxon>Laurasiatheria</taxon>
        <taxon>Artiodactyla</taxon>
        <taxon>Ruminantia</taxon>
        <taxon>Pecora</taxon>
        <taxon>Bovidae</taxon>
        <taxon>Bovinae</taxon>
        <taxon>Bison</taxon>
    </lineage>
</organism>
<dbReference type="AlphaFoldDB" id="A0A6P3H404"/>
<proteinExistence type="predicted"/>
<reference evidence="3" key="1">
    <citation type="submission" date="2025-08" db="UniProtKB">
        <authorList>
            <consortium name="RefSeq"/>
        </authorList>
    </citation>
    <scope>IDENTIFICATION</scope>
    <source>
        <tissue evidence="3">Blood</tissue>
    </source>
</reference>
<protein>
    <submittedName>
        <fullName evidence="3">Uncharacterized protein LOC104988548</fullName>
    </submittedName>
</protein>
<dbReference type="RefSeq" id="XP_010838208.1">
    <property type="nucleotide sequence ID" value="XM_010839906.1"/>
</dbReference>
<feature type="region of interest" description="Disordered" evidence="1">
    <location>
        <begin position="1"/>
        <end position="38"/>
    </location>
</feature>
<dbReference type="KEGG" id="bbis:104988548"/>
<keyword evidence="2" id="KW-1185">Reference proteome</keyword>
<gene>
    <name evidence="3" type="primary">LOC104988548</name>
</gene>